<dbReference type="InterPro" id="IPR050250">
    <property type="entry name" value="Macrolide_Exporter_MacB"/>
</dbReference>
<keyword evidence="3 6" id="KW-0812">Transmembrane</keyword>
<dbReference type="Pfam" id="PF12704">
    <property type="entry name" value="MacB_PCD"/>
    <property type="match status" value="1"/>
</dbReference>
<dbReference type="EMBL" id="JAMZFV010000017">
    <property type="protein sequence ID" value="MCP1110753.1"/>
    <property type="molecule type" value="Genomic_DNA"/>
</dbReference>
<keyword evidence="4 6" id="KW-1133">Transmembrane helix</keyword>
<evidence type="ECO:0000256" key="1">
    <source>
        <dbReference type="ARBA" id="ARBA00004651"/>
    </source>
</evidence>
<comment type="subcellular location">
    <subcellularLocation>
        <location evidence="1">Cell membrane</location>
        <topology evidence="1">Multi-pass membrane protein</topology>
    </subcellularLocation>
</comment>
<evidence type="ECO:0000259" key="7">
    <source>
        <dbReference type="Pfam" id="PF02687"/>
    </source>
</evidence>
<keyword evidence="10" id="KW-1185">Reference proteome</keyword>
<dbReference type="PANTHER" id="PTHR30572:SF9">
    <property type="entry name" value="ABC TRANSPORTER PERMEASE PROTEIN"/>
    <property type="match status" value="1"/>
</dbReference>
<accession>A0ABT1EJ82</accession>
<dbReference type="InterPro" id="IPR025857">
    <property type="entry name" value="MacB_PCD"/>
</dbReference>
<evidence type="ECO:0000256" key="5">
    <source>
        <dbReference type="ARBA" id="ARBA00023136"/>
    </source>
</evidence>
<evidence type="ECO:0000256" key="2">
    <source>
        <dbReference type="ARBA" id="ARBA00022475"/>
    </source>
</evidence>
<gene>
    <name evidence="9" type="ORF">NK118_10860</name>
</gene>
<sequence>MVSIVINTTTTEIINDYKTRFGAEVAIDLDYDKLAQSGQMGVDDITTSQYIEFGESDLLLSSIYEAKISGQLINMDVLDKDLSVGNGMSGAYGDGGVGGSESSMPNMSLLASSRADISDEFKSGARKIPDGEYPAGENECMISEQLAKLNNLSVGDTIQLKDMGQSPKTYTLTISGIFEDHTTDYLDDQEPFRLPWNNRHNEVFVSIDTITAMGMLENDNRALTAVYTLKAPSDLEAFKAELTAKGLPSYYKVTSDESGYKTVVGPVEEMSKITNTFLIVILILGGVILVVLSTMAIRERKYEIGVLRAMGMGKVKVAIGFLCESLIITSLCLILGLGVGALVSQPVADTLLESQIQIAEEAEFSGNVQQVGGTFSNLRERQRLSEVEISMSGEAILTIVIIALALGLVSSLSGILYITKYEPMKILSERN</sequence>
<dbReference type="Proteomes" id="UP001523565">
    <property type="component" value="Unassembled WGS sequence"/>
</dbReference>
<proteinExistence type="predicted"/>
<dbReference type="RefSeq" id="WP_330643517.1">
    <property type="nucleotide sequence ID" value="NZ_JAMXOC010000017.1"/>
</dbReference>
<dbReference type="PANTHER" id="PTHR30572">
    <property type="entry name" value="MEMBRANE COMPONENT OF TRANSPORTER-RELATED"/>
    <property type="match status" value="1"/>
</dbReference>
<keyword evidence="2" id="KW-1003">Cell membrane</keyword>
<feature type="transmembrane region" description="Helical" evidence="6">
    <location>
        <begin position="317"/>
        <end position="343"/>
    </location>
</feature>
<feature type="transmembrane region" description="Helical" evidence="6">
    <location>
        <begin position="395"/>
        <end position="418"/>
    </location>
</feature>
<reference evidence="9 10" key="1">
    <citation type="journal article" date="2022" name="Genome Biol. Evol.">
        <title>Host diet, physiology and behaviors set the stage for Lachnospiraceae cladogenesis.</title>
        <authorList>
            <person name="Vera-Ponce De Leon A."/>
            <person name="Schneider M."/>
            <person name="Jahnes B.C."/>
            <person name="Sadowski V."/>
            <person name="Camuy-Velez L.A."/>
            <person name="Duan J."/>
            <person name="Sabree Z.L."/>
        </authorList>
    </citation>
    <scope>NUCLEOTIDE SEQUENCE [LARGE SCALE GENOMIC DNA]</scope>
    <source>
        <strain evidence="9 10">PAL227</strain>
    </source>
</reference>
<evidence type="ECO:0000259" key="8">
    <source>
        <dbReference type="Pfam" id="PF12704"/>
    </source>
</evidence>
<evidence type="ECO:0000256" key="3">
    <source>
        <dbReference type="ARBA" id="ARBA00022692"/>
    </source>
</evidence>
<dbReference type="Pfam" id="PF02687">
    <property type="entry name" value="FtsX"/>
    <property type="match status" value="1"/>
</dbReference>
<feature type="transmembrane region" description="Helical" evidence="6">
    <location>
        <begin position="277"/>
        <end position="297"/>
    </location>
</feature>
<evidence type="ECO:0000313" key="9">
    <source>
        <dbReference type="EMBL" id="MCP1110753.1"/>
    </source>
</evidence>
<feature type="domain" description="ABC3 transporter permease C-terminal" evidence="7">
    <location>
        <begin position="276"/>
        <end position="423"/>
    </location>
</feature>
<comment type="caution">
    <text evidence="9">The sequence shown here is derived from an EMBL/GenBank/DDBJ whole genome shotgun (WGS) entry which is preliminary data.</text>
</comment>
<keyword evidence="5 6" id="KW-0472">Membrane</keyword>
<dbReference type="InterPro" id="IPR003838">
    <property type="entry name" value="ABC3_permease_C"/>
</dbReference>
<evidence type="ECO:0000313" key="10">
    <source>
        <dbReference type="Proteomes" id="UP001523565"/>
    </source>
</evidence>
<protein>
    <submittedName>
        <fullName evidence="9">FtsX-like permease family protein</fullName>
    </submittedName>
</protein>
<name>A0ABT1EJ82_9FIRM</name>
<organism evidence="9 10">
    <name type="scientific">Ohessyouella blattaphilus</name>
    <dbReference type="NCBI Taxonomy" id="2949333"/>
    <lineage>
        <taxon>Bacteria</taxon>
        <taxon>Bacillati</taxon>
        <taxon>Bacillota</taxon>
        <taxon>Clostridia</taxon>
        <taxon>Lachnospirales</taxon>
        <taxon>Lachnospiraceae</taxon>
        <taxon>Ohessyouella</taxon>
    </lineage>
</organism>
<feature type="domain" description="MacB-like periplasmic core" evidence="8">
    <location>
        <begin position="124"/>
        <end position="244"/>
    </location>
</feature>
<evidence type="ECO:0000256" key="6">
    <source>
        <dbReference type="SAM" id="Phobius"/>
    </source>
</evidence>
<evidence type="ECO:0000256" key="4">
    <source>
        <dbReference type="ARBA" id="ARBA00022989"/>
    </source>
</evidence>